<evidence type="ECO:0000256" key="8">
    <source>
        <dbReference type="ARBA" id="ARBA00022840"/>
    </source>
</evidence>
<gene>
    <name evidence="14" type="ORF">E1757_08280</name>
</gene>
<dbReference type="CDD" id="cd06225">
    <property type="entry name" value="HAMP"/>
    <property type="match status" value="1"/>
</dbReference>
<dbReference type="InterPro" id="IPR003594">
    <property type="entry name" value="HATPase_dom"/>
</dbReference>
<reference evidence="14 15" key="1">
    <citation type="submission" date="2019-03" db="EMBL/GenBank/DDBJ databases">
        <title>This is whole genome sequence of Paenibacillus sp MS74 strain.</title>
        <authorList>
            <person name="Trinh H.N."/>
        </authorList>
    </citation>
    <scope>NUCLEOTIDE SEQUENCE [LARGE SCALE GENOMIC DNA]</scope>
    <source>
        <strain evidence="14 15">MS74</strain>
    </source>
</reference>
<protein>
    <submittedName>
        <fullName evidence="14">Sensor histidine kinase</fullName>
    </submittedName>
</protein>
<name>A0A4R5KXQ5_9BACL</name>
<dbReference type="GO" id="GO:0005886">
    <property type="term" value="C:plasma membrane"/>
    <property type="evidence" value="ECO:0007669"/>
    <property type="project" value="UniProtKB-SubCell"/>
</dbReference>
<dbReference type="InterPro" id="IPR033479">
    <property type="entry name" value="dCache_1"/>
</dbReference>
<evidence type="ECO:0000259" key="13">
    <source>
        <dbReference type="PROSITE" id="PS50885"/>
    </source>
</evidence>
<dbReference type="SUPFAM" id="SSF158472">
    <property type="entry name" value="HAMP domain-like"/>
    <property type="match status" value="1"/>
</dbReference>
<dbReference type="Pfam" id="PF06580">
    <property type="entry name" value="His_kinase"/>
    <property type="match status" value="1"/>
</dbReference>
<dbReference type="PANTHER" id="PTHR34220:SF11">
    <property type="entry name" value="SENSOR PROTEIN KINASE HPTS"/>
    <property type="match status" value="1"/>
</dbReference>
<evidence type="ECO:0000256" key="5">
    <source>
        <dbReference type="ARBA" id="ARBA00022692"/>
    </source>
</evidence>
<keyword evidence="15" id="KW-1185">Reference proteome</keyword>
<dbReference type="Gene3D" id="3.30.450.20">
    <property type="entry name" value="PAS domain"/>
    <property type="match status" value="2"/>
</dbReference>
<evidence type="ECO:0000256" key="10">
    <source>
        <dbReference type="ARBA" id="ARBA00023012"/>
    </source>
</evidence>
<evidence type="ECO:0000313" key="15">
    <source>
        <dbReference type="Proteomes" id="UP000295636"/>
    </source>
</evidence>
<dbReference type="InterPro" id="IPR010559">
    <property type="entry name" value="Sig_transdc_His_kin_internal"/>
</dbReference>
<dbReference type="CDD" id="cd12912">
    <property type="entry name" value="PDC2_MCP_like"/>
    <property type="match status" value="1"/>
</dbReference>
<evidence type="ECO:0000256" key="11">
    <source>
        <dbReference type="ARBA" id="ARBA00023136"/>
    </source>
</evidence>
<dbReference type="Gene3D" id="3.30.565.10">
    <property type="entry name" value="Histidine kinase-like ATPase, C-terminal domain"/>
    <property type="match status" value="1"/>
</dbReference>
<dbReference type="Pfam" id="PF02743">
    <property type="entry name" value="dCache_1"/>
    <property type="match status" value="1"/>
</dbReference>
<keyword evidence="11 12" id="KW-0472">Membrane</keyword>
<feature type="transmembrane region" description="Helical" evidence="12">
    <location>
        <begin position="305"/>
        <end position="325"/>
    </location>
</feature>
<dbReference type="Gene3D" id="6.10.340.10">
    <property type="match status" value="1"/>
</dbReference>
<dbReference type="PANTHER" id="PTHR34220">
    <property type="entry name" value="SENSOR HISTIDINE KINASE YPDA"/>
    <property type="match status" value="1"/>
</dbReference>
<dbReference type="InterPro" id="IPR003660">
    <property type="entry name" value="HAMP_dom"/>
</dbReference>
<keyword evidence="2" id="KW-1003">Cell membrane</keyword>
<keyword evidence="6" id="KW-0547">Nucleotide-binding</keyword>
<keyword evidence="3" id="KW-0597">Phosphoprotein</keyword>
<dbReference type="Pfam" id="PF02518">
    <property type="entry name" value="HATPase_c"/>
    <property type="match status" value="1"/>
</dbReference>
<dbReference type="Pfam" id="PF00672">
    <property type="entry name" value="HAMP"/>
    <property type="match status" value="1"/>
</dbReference>
<keyword evidence="4" id="KW-0808">Transferase</keyword>
<keyword evidence="8" id="KW-0067">ATP-binding</keyword>
<comment type="caution">
    <text evidence="14">The sequence shown here is derived from an EMBL/GenBank/DDBJ whole genome shotgun (WGS) entry which is preliminary data.</text>
</comment>
<sequence length="597" mass="67250">MKRARINLFVRLMLSFLSLIVLPLTIVSYFGYTVATQIINNNVSRSIKQTVHQLSLNSEVILEDAEKALSTILFDSYSKPNPFKEAIAAYGNATEYDKNVLGHEIEDELNKYAIYRNDMNGLYLIRTDGAIFSSANQLLDNPDFKAYDWYQLFMAQSAIDVMWSPAHKVSGYTKSSNANVVTLLKKIKSPYGTLLGVLWMDLNERSLENVYTSGNISPGGYTYVLDSSSGVISASDKSLVTGKLDREQAAMFSDAFIEDSGHYFYRENGIEKLVAFATIHTTGWKMITVIPVNELFVDANRVKNIILLLALITTVTSTVIAFFAARRITKPVRNLIRLMEKASEGNLSVRAKVKDSDEIGTLNKHFNIMIGEIQHLISSVYISNIKQKEAELASLEAQINPHFLYNTLQSIKWLSDIHKAPEIGDMAISLAKIFRFSIKGAAIVSLYEEMQHVKDYISIQKFRYGDRFELVYHIGEELLQCQIPKLIIQPLVENAIYHGIETKEEYGTITIWAKSGDQSLHIGVEDDGAVVSYEKIEEIRFSLKHSADPHMAGTGKSLGLKNIHDRLQMLYGTDYGIQINRREDRGFTVIASLPKNM</sequence>
<dbReference type="InterPro" id="IPR036890">
    <property type="entry name" value="HATPase_C_sf"/>
</dbReference>
<evidence type="ECO:0000256" key="2">
    <source>
        <dbReference type="ARBA" id="ARBA00022475"/>
    </source>
</evidence>
<feature type="transmembrane region" description="Helical" evidence="12">
    <location>
        <begin position="12"/>
        <end position="32"/>
    </location>
</feature>
<evidence type="ECO:0000256" key="3">
    <source>
        <dbReference type="ARBA" id="ARBA00022553"/>
    </source>
</evidence>
<evidence type="ECO:0000256" key="1">
    <source>
        <dbReference type="ARBA" id="ARBA00004651"/>
    </source>
</evidence>
<keyword evidence="10" id="KW-0902">Two-component regulatory system</keyword>
<comment type="subcellular location">
    <subcellularLocation>
        <location evidence="1">Cell membrane</location>
        <topology evidence="1">Multi-pass membrane protein</topology>
    </subcellularLocation>
</comment>
<proteinExistence type="predicted"/>
<dbReference type="SUPFAM" id="SSF55874">
    <property type="entry name" value="ATPase domain of HSP90 chaperone/DNA topoisomerase II/histidine kinase"/>
    <property type="match status" value="1"/>
</dbReference>
<dbReference type="InterPro" id="IPR050640">
    <property type="entry name" value="Bact_2-comp_sensor_kinase"/>
</dbReference>
<dbReference type="AlphaFoldDB" id="A0A4R5KXQ5"/>
<evidence type="ECO:0000256" key="4">
    <source>
        <dbReference type="ARBA" id="ARBA00022679"/>
    </source>
</evidence>
<evidence type="ECO:0000256" key="7">
    <source>
        <dbReference type="ARBA" id="ARBA00022777"/>
    </source>
</evidence>
<evidence type="ECO:0000313" key="14">
    <source>
        <dbReference type="EMBL" id="TDF99800.1"/>
    </source>
</evidence>
<evidence type="ECO:0000256" key="9">
    <source>
        <dbReference type="ARBA" id="ARBA00022989"/>
    </source>
</evidence>
<dbReference type="GO" id="GO:0005524">
    <property type="term" value="F:ATP binding"/>
    <property type="evidence" value="ECO:0007669"/>
    <property type="project" value="UniProtKB-KW"/>
</dbReference>
<accession>A0A4R5KXQ5</accession>
<evidence type="ECO:0000256" key="6">
    <source>
        <dbReference type="ARBA" id="ARBA00022741"/>
    </source>
</evidence>
<dbReference type="PROSITE" id="PS50885">
    <property type="entry name" value="HAMP"/>
    <property type="match status" value="1"/>
</dbReference>
<dbReference type="OrthoDB" id="9776552at2"/>
<keyword evidence="7 14" id="KW-0418">Kinase</keyword>
<organism evidence="14 15">
    <name type="scientific">Paenibacillus piri</name>
    <dbReference type="NCBI Taxonomy" id="2547395"/>
    <lineage>
        <taxon>Bacteria</taxon>
        <taxon>Bacillati</taxon>
        <taxon>Bacillota</taxon>
        <taxon>Bacilli</taxon>
        <taxon>Bacillales</taxon>
        <taxon>Paenibacillaceae</taxon>
        <taxon>Paenibacillus</taxon>
    </lineage>
</organism>
<dbReference type="SMART" id="SM00304">
    <property type="entry name" value="HAMP"/>
    <property type="match status" value="1"/>
</dbReference>
<keyword evidence="5 12" id="KW-0812">Transmembrane</keyword>
<dbReference type="GO" id="GO:0000155">
    <property type="term" value="F:phosphorelay sensor kinase activity"/>
    <property type="evidence" value="ECO:0007669"/>
    <property type="project" value="InterPro"/>
</dbReference>
<keyword evidence="9 12" id="KW-1133">Transmembrane helix</keyword>
<dbReference type="Proteomes" id="UP000295636">
    <property type="component" value="Unassembled WGS sequence"/>
</dbReference>
<feature type="domain" description="HAMP" evidence="13">
    <location>
        <begin position="326"/>
        <end position="378"/>
    </location>
</feature>
<dbReference type="RefSeq" id="WP_133226536.1">
    <property type="nucleotide sequence ID" value="NZ_SMRT01000002.1"/>
</dbReference>
<dbReference type="EMBL" id="SMRT01000002">
    <property type="protein sequence ID" value="TDF99800.1"/>
    <property type="molecule type" value="Genomic_DNA"/>
</dbReference>
<evidence type="ECO:0000256" key="12">
    <source>
        <dbReference type="SAM" id="Phobius"/>
    </source>
</evidence>